<keyword evidence="6 7" id="KW-0472">Membrane</keyword>
<dbReference type="PANTHER" id="PTHR30193:SF37">
    <property type="entry name" value="INNER MEMBRANE ABC TRANSPORTER PERMEASE PROTEIN YCJO"/>
    <property type="match status" value="1"/>
</dbReference>
<comment type="caution">
    <text evidence="9">The sequence shown here is derived from an EMBL/GenBank/DDBJ whole genome shotgun (WGS) entry which is preliminary data.</text>
</comment>
<dbReference type="EMBL" id="DRTH01000007">
    <property type="protein sequence ID" value="HHF08184.1"/>
    <property type="molecule type" value="Genomic_DNA"/>
</dbReference>
<sequence length="294" mass="33912">MKREVRRKWAGFLFVLPGLLSYLIWTIYPIIKSFLMSLYKWNINPRIPNEFVGLSNYVKLFHDDKFYTALINTLKYVIVTVPGQMIIGLLIAVLLTRGLKGQTFFRLLYYLPVITSWVVVSVLFQYLFATRGGLVNYLLKDLLHLINRDIRWLAQENTAMIPIYVLGIWKGIGWSMLIFLAGLQGIPKQLYEAARIDGANGWMLLRKITIPMLRPVIAFQTVMLTIGGFNVFLSVYVITGGGPRNSTQVLSSYMFKEAFDYFHFGYGAAIAVIFFLIVFTIAQIQRKLFKREIY</sequence>
<evidence type="ECO:0000256" key="2">
    <source>
        <dbReference type="ARBA" id="ARBA00022448"/>
    </source>
</evidence>
<feature type="domain" description="ABC transmembrane type-1" evidence="8">
    <location>
        <begin position="70"/>
        <end position="285"/>
    </location>
</feature>
<dbReference type="PROSITE" id="PS50928">
    <property type="entry name" value="ABC_TM1"/>
    <property type="match status" value="1"/>
</dbReference>
<evidence type="ECO:0000256" key="5">
    <source>
        <dbReference type="ARBA" id="ARBA00022989"/>
    </source>
</evidence>
<dbReference type="InterPro" id="IPR035906">
    <property type="entry name" value="MetI-like_sf"/>
</dbReference>
<dbReference type="PANTHER" id="PTHR30193">
    <property type="entry name" value="ABC TRANSPORTER PERMEASE PROTEIN"/>
    <property type="match status" value="1"/>
</dbReference>
<feature type="transmembrane region" description="Helical" evidence="7">
    <location>
        <begin position="76"/>
        <end position="95"/>
    </location>
</feature>
<evidence type="ECO:0000256" key="4">
    <source>
        <dbReference type="ARBA" id="ARBA00022692"/>
    </source>
</evidence>
<evidence type="ECO:0000256" key="6">
    <source>
        <dbReference type="ARBA" id="ARBA00023136"/>
    </source>
</evidence>
<dbReference type="GO" id="GO:0055085">
    <property type="term" value="P:transmembrane transport"/>
    <property type="evidence" value="ECO:0007669"/>
    <property type="project" value="InterPro"/>
</dbReference>
<feature type="transmembrane region" description="Helical" evidence="7">
    <location>
        <begin position="161"/>
        <end position="183"/>
    </location>
</feature>
<evidence type="ECO:0000256" key="1">
    <source>
        <dbReference type="ARBA" id="ARBA00004651"/>
    </source>
</evidence>
<dbReference type="InterPro" id="IPR051393">
    <property type="entry name" value="ABC_transporter_permease"/>
</dbReference>
<reference evidence="9" key="1">
    <citation type="journal article" date="2020" name="mSystems">
        <title>Genome- and Community-Level Interaction Insights into Carbon Utilization and Element Cycling Functions of Hydrothermarchaeota in Hydrothermal Sediment.</title>
        <authorList>
            <person name="Zhou Z."/>
            <person name="Liu Y."/>
            <person name="Xu W."/>
            <person name="Pan J."/>
            <person name="Luo Z.H."/>
            <person name="Li M."/>
        </authorList>
    </citation>
    <scope>NUCLEOTIDE SEQUENCE [LARGE SCALE GENOMIC DNA]</scope>
    <source>
        <strain evidence="9">HyVt-80</strain>
    </source>
</reference>
<proteinExistence type="inferred from homology"/>
<accession>A0A7C5DUN7</accession>
<evidence type="ECO:0000313" key="9">
    <source>
        <dbReference type="EMBL" id="HHF08184.1"/>
    </source>
</evidence>
<keyword evidence="5 7" id="KW-1133">Transmembrane helix</keyword>
<dbReference type="InterPro" id="IPR000515">
    <property type="entry name" value="MetI-like"/>
</dbReference>
<comment type="similarity">
    <text evidence="7">Belongs to the binding-protein-dependent transport system permease family.</text>
</comment>
<keyword evidence="2 7" id="KW-0813">Transport</keyword>
<dbReference type="Gene3D" id="1.10.3720.10">
    <property type="entry name" value="MetI-like"/>
    <property type="match status" value="1"/>
</dbReference>
<dbReference type="GO" id="GO:0005886">
    <property type="term" value="C:plasma membrane"/>
    <property type="evidence" value="ECO:0007669"/>
    <property type="project" value="UniProtKB-SubCell"/>
</dbReference>
<dbReference type="Pfam" id="PF00528">
    <property type="entry name" value="BPD_transp_1"/>
    <property type="match status" value="1"/>
</dbReference>
<name>A0A7C5DUN7_9BACT</name>
<dbReference type="SUPFAM" id="SSF161098">
    <property type="entry name" value="MetI-like"/>
    <property type="match status" value="1"/>
</dbReference>
<feature type="transmembrane region" description="Helical" evidence="7">
    <location>
        <begin position="261"/>
        <end position="282"/>
    </location>
</feature>
<evidence type="ECO:0000259" key="8">
    <source>
        <dbReference type="PROSITE" id="PS50928"/>
    </source>
</evidence>
<gene>
    <name evidence="9" type="ORF">ENL26_00225</name>
</gene>
<dbReference type="AlphaFoldDB" id="A0A7C5DUN7"/>
<comment type="subcellular location">
    <subcellularLocation>
        <location evidence="1 7">Cell membrane</location>
        <topology evidence="1 7">Multi-pass membrane protein</topology>
    </subcellularLocation>
</comment>
<keyword evidence="3" id="KW-1003">Cell membrane</keyword>
<keyword evidence="4 7" id="KW-0812">Transmembrane</keyword>
<evidence type="ECO:0000256" key="3">
    <source>
        <dbReference type="ARBA" id="ARBA00022475"/>
    </source>
</evidence>
<dbReference type="Proteomes" id="UP000886129">
    <property type="component" value="Unassembled WGS sequence"/>
</dbReference>
<feature type="transmembrane region" description="Helical" evidence="7">
    <location>
        <begin position="216"/>
        <end position="241"/>
    </location>
</feature>
<evidence type="ECO:0000256" key="7">
    <source>
        <dbReference type="RuleBase" id="RU363032"/>
    </source>
</evidence>
<dbReference type="CDD" id="cd06261">
    <property type="entry name" value="TM_PBP2"/>
    <property type="match status" value="1"/>
</dbReference>
<feature type="transmembrane region" description="Helical" evidence="7">
    <location>
        <begin position="12"/>
        <end position="31"/>
    </location>
</feature>
<protein>
    <submittedName>
        <fullName evidence="9">Sugar ABC transporter permease</fullName>
    </submittedName>
</protein>
<feature type="transmembrane region" description="Helical" evidence="7">
    <location>
        <begin position="107"/>
        <end position="128"/>
    </location>
</feature>
<organism evidence="9">
    <name type="scientific">Kosmotoga arenicorallina</name>
    <dbReference type="NCBI Taxonomy" id="688066"/>
    <lineage>
        <taxon>Bacteria</taxon>
        <taxon>Thermotogati</taxon>
        <taxon>Thermotogota</taxon>
        <taxon>Thermotogae</taxon>
        <taxon>Kosmotogales</taxon>
        <taxon>Kosmotogaceae</taxon>
        <taxon>Kosmotoga</taxon>
    </lineage>
</organism>